<gene>
    <name evidence="1" type="ORF">GLYMA_08G351600</name>
</gene>
<reference evidence="1 2" key="1">
    <citation type="journal article" date="2010" name="Nature">
        <title>Genome sequence of the palaeopolyploid soybean.</title>
        <authorList>
            <person name="Schmutz J."/>
            <person name="Cannon S.B."/>
            <person name="Schlueter J."/>
            <person name="Ma J."/>
            <person name="Mitros T."/>
            <person name="Nelson W."/>
            <person name="Hyten D.L."/>
            <person name="Song Q."/>
            <person name="Thelen J.J."/>
            <person name="Cheng J."/>
            <person name="Xu D."/>
            <person name="Hellsten U."/>
            <person name="May G.D."/>
            <person name="Yu Y."/>
            <person name="Sakurai T."/>
            <person name="Umezawa T."/>
            <person name="Bhattacharyya M.K."/>
            <person name="Sandhu D."/>
            <person name="Valliyodan B."/>
            <person name="Lindquist E."/>
            <person name="Peto M."/>
            <person name="Grant D."/>
            <person name="Shu S."/>
            <person name="Goodstein D."/>
            <person name="Barry K."/>
            <person name="Futrell-Griggs M."/>
            <person name="Abernathy B."/>
            <person name="Du J."/>
            <person name="Tian Z."/>
            <person name="Zhu L."/>
            <person name="Gill N."/>
            <person name="Joshi T."/>
            <person name="Libault M."/>
            <person name="Sethuraman A."/>
            <person name="Zhang X.-C."/>
            <person name="Shinozaki K."/>
            <person name="Nguyen H.T."/>
            <person name="Wing R.A."/>
            <person name="Cregan P."/>
            <person name="Specht J."/>
            <person name="Grimwood J."/>
            <person name="Rokhsar D."/>
            <person name="Stacey G."/>
            <person name="Shoemaker R.C."/>
            <person name="Jackson S.A."/>
        </authorList>
    </citation>
    <scope>NUCLEOTIDE SEQUENCE</scope>
    <source>
        <strain evidence="2">cv. Williams 82</strain>
        <tissue evidence="1">Callus</tissue>
    </source>
</reference>
<reference evidence="2" key="2">
    <citation type="submission" date="2018-02" db="UniProtKB">
        <authorList>
            <consortium name="EnsemblPlants"/>
        </authorList>
    </citation>
    <scope>IDENTIFICATION</scope>
    <source>
        <strain evidence="2">Williams 82</strain>
    </source>
</reference>
<dbReference type="InParanoid" id="A0A0R0J494"/>
<keyword evidence="3" id="KW-1185">Reference proteome</keyword>
<dbReference type="AlphaFoldDB" id="A0A0R0J494"/>
<dbReference type="EMBL" id="CM000841">
    <property type="protein sequence ID" value="KRH46699.1"/>
    <property type="molecule type" value="Genomic_DNA"/>
</dbReference>
<organism evidence="1">
    <name type="scientific">Glycine max</name>
    <name type="common">Soybean</name>
    <name type="synonym">Glycine hispida</name>
    <dbReference type="NCBI Taxonomy" id="3847"/>
    <lineage>
        <taxon>Eukaryota</taxon>
        <taxon>Viridiplantae</taxon>
        <taxon>Streptophyta</taxon>
        <taxon>Embryophyta</taxon>
        <taxon>Tracheophyta</taxon>
        <taxon>Spermatophyta</taxon>
        <taxon>Magnoliopsida</taxon>
        <taxon>eudicotyledons</taxon>
        <taxon>Gunneridae</taxon>
        <taxon>Pentapetalae</taxon>
        <taxon>rosids</taxon>
        <taxon>fabids</taxon>
        <taxon>Fabales</taxon>
        <taxon>Fabaceae</taxon>
        <taxon>Papilionoideae</taxon>
        <taxon>50 kb inversion clade</taxon>
        <taxon>NPAAA clade</taxon>
        <taxon>indigoferoid/millettioid clade</taxon>
        <taxon>Phaseoleae</taxon>
        <taxon>Glycine</taxon>
        <taxon>Glycine subgen. Soja</taxon>
    </lineage>
</organism>
<dbReference type="Gramene" id="KRH46699">
    <property type="protein sequence ID" value="KRH46699"/>
    <property type="gene ID" value="GLYMA_08G351600"/>
</dbReference>
<evidence type="ECO:0000313" key="2">
    <source>
        <dbReference type="EnsemblPlants" id="KRH46699"/>
    </source>
</evidence>
<protein>
    <submittedName>
        <fullName evidence="1 2">Uncharacterized protein</fullName>
    </submittedName>
</protein>
<reference evidence="1" key="3">
    <citation type="submission" date="2018-07" db="EMBL/GenBank/DDBJ databases">
        <title>WGS assembly of Glycine max.</title>
        <authorList>
            <person name="Schmutz J."/>
            <person name="Cannon S."/>
            <person name="Schlueter J."/>
            <person name="Ma J."/>
            <person name="Mitros T."/>
            <person name="Nelson W."/>
            <person name="Hyten D."/>
            <person name="Song Q."/>
            <person name="Thelen J."/>
            <person name="Cheng J."/>
            <person name="Xu D."/>
            <person name="Hellsten U."/>
            <person name="May G."/>
            <person name="Yu Y."/>
            <person name="Sakurai T."/>
            <person name="Umezawa T."/>
            <person name="Bhattacharyya M."/>
            <person name="Sandhu D."/>
            <person name="Valliyodan B."/>
            <person name="Lindquist E."/>
            <person name="Peto M."/>
            <person name="Grant D."/>
            <person name="Shu S."/>
            <person name="Goodstein D."/>
            <person name="Barry K."/>
            <person name="Futrell-Griggs M."/>
            <person name="Abernathy B."/>
            <person name="Du J."/>
            <person name="Tian Z."/>
            <person name="Zhu L."/>
            <person name="Gill N."/>
            <person name="Joshi T."/>
            <person name="Libault M."/>
            <person name="Sethuraman A."/>
            <person name="Zhang X."/>
            <person name="Shinozaki K."/>
            <person name="Nguyen H."/>
            <person name="Wing R."/>
            <person name="Cregan P."/>
            <person name="Specht J."/>
            <person name="Grimwood J."/>
            <person name="Rokhsar D."/>
            <person name="Stacey G."/>
            <person name="Shoemaker R."/>
            <person name="Jackson S."/>
        </authorList>
    </citation>
    <scope>NUCLEOTIDE SEQUENCE</scope>
    <source>
        <tissue evidence="1">Callus</tissue>
    </source>
</reference>
<evidence type="ECO:0000313" key="3">
    <source>
        <dbReference type="Proteomes" id="UP000008827"/>
    </source>
</evidence>
<accession>A0A0R0J494</accession>
<dbReference type="Proteomes" id="UP000008827">
    <property type="component" value="Chromosome 8"/>
</dbReference>
<evidence type="ECO:0000313" key="1">
    <source>
        <dbReference type="EMBL" id="KRH46699.1"/>
    </source>
</evidence>
<proteinExistence type="predicted"/>
<dbReference type="EnsemblPlants" id="KRH46699">
    <property type="protein sequence ID" value="KRH46699"/>
    <property type="gene ID" value="GLYMA_08G351600"/>
</dbReference>
<name>A0A0R0J494_SOYBN</name>
<sequence>MTKKSHTSYPIYVQKLNIAKNFEWNHNRSSMDTGSDQLAQCFKLCLNSSHIIFNFIIKFIATFIRKCRNRAKCVGFKKLREFKCKILSKGKRTE</sequence>